<sequence>MKDTIKQIVEMDRHAREITETAQKERVHSEQEIAKRCEELRHSYLERAKHRIAVNEPKERAAAEADWKEKQAHLSALAQKMEEQYAANAESWADALVQRVLGRQPQP</sequence>
<comment type="caution">
    <text evidence="1">The sequence shown here is derived from an EMBL/GenBank/DDBJ whole genome shotgun (WGS) entry which is preliminary data.</text>
</comment>
<gene>
    <name evidence="1" type="ORF">IAG03_00760</name>
</gene>
<evidence type="ECO:0000313" key="2">
    <source>
        <dbReference type="Proteomes" id="UP000651482"/>
    </source>
</evidence>
<organism evidence="1 2">
    <name type="scientific">Yeguia hominis</name>
    <dbReference type="NCBI Taxonomy" id="2763662"/>
    <lineage>
        <taxon>Bacteria</taxon>
        <taxon>Bacillati</taxon>
        <taxon>Bacillota</taxon>
        <taxon>Clostridia</taxon>
        <taxon>Eubacteriales</taxon>
        <taxon>Yeguiaceae</taxon>
        <taxon>Yeguia</taxon>
    </lineage>
</organism>
<proteinExistence type="predicted"/>
<dbReference type="EMBL" id="JACRSN010000001">
    <property type="protein sequence ID" value="MBC8532553.1"/>
    <property type="molecule type" value="Genomic_DNA"/>
</dbReference>
<dbReference type="RefSeq" id="WP_249317755.1">
    <property type="nucleotide sequence ID" value="NZ_JACRSN010000001.1"/>
</dbReference>
<reference evidence="1" key="1">
    <citation type="submission" date="2020-08" db="EMBL/GenBank/DDBJ databases">
        <title>Genome public.</title>
        <authorList>
            <person name="Liu C."/>
            <person name="Sun Q."/>
        </authorList>
    </citation>
    <scope>NUCLEOTIDE SEQUENCE</scope>
    <source>
        <strain evidence="1">NSJ-40</strain>
    </source>
</reference>
<protein>
    <submittedName>
        <fullName evidence="1">Uncharacterized protein</fullName>
    </submittedName>
</protein>
<keyword evidence="2" id="KW-1185">Reference proteome</keyword>
<dbReference type="Proteomes" id="UP000651482">
    <property type="component" value="Unassembled WGS sequence"/>
</dbReference>
<name>A0A926D6D9_9FIRM</name>
<dbReference type="AlphaFoldDB" id="A0A926D6D9"/>
<evidence type="ECO:0000313" key="1">
    <source>
        <dbReference type="EMBL" id="MBC8532553.1"/>
    </source>
</evidence>
<accession>A0A926D6D9</accession>